<dbReference type="Gene3D" id="2.60.40.10">
    <property type="entry name" value="Immunoglobulins"/>
    <property type="match status" value="1"/>
</dbReference>
<accession>A0ABY9RAJ4</accession>
<proteinExistence type="predicted"/>
<dbReference type="PROSITE" id="PS51257">
    <property type="entry name" value="PROKAR_LIPOPROTEIN"/>
    <property type="match status" value="1"/>
</dbReference>
<name>A0ABY9RAJ4_9FLAO</name>
<dbReference type="Pfam" id="PF11551">
    <property type="entry name" value="Omp28"/>
    <property type="match status" value="1"/>
</dbReference>
<dbReference type="SUPFAM" id="SSF52833">
    <property type="entry name" value="Thioredoxin-like"/>
    <property type="match status" value="1"/>
</dbReference>
<dbReference type="InterPro" id="IPR021615">
    <property type="entry name" value="Omp28"/>
</dbReference>
<dbReference type="RefSeq" id="WP_309532029.1">
    <property type="nucleotide sequence ID" value="NZ_CP133721.1"/>
</dbReference>
<keyword evidence="3" id="KW-1185">Reference proteome</keyword>
<dbReference type="Proteomes" id="UP001180481">
    <property type="component" value="Chromosome"/>
</dbReference>
<sequence>MKKLTTSALLLAAILLTSCGGSDDNSGGNGNGGGSTPVTPIAGKFTKNVLIEDFTGTWCGYCPRVAYGIEKVLEQNITAVPVAIHRGNDPYNFAEGSTLESQINLTGYPTAMINRTLDWAYPEPNNTIQVKNQTGPNADLGIAMNSTVANGTINLDVKVKFDANMTGLKLVVYALENNLIYNQTNYTSYYGGVSTIQNFEHDNVLRASLTNILGDAITSNTNDGDIYTRNFTVNVPSNVANASNLSFVAFVIGTDNKAINVRAALPNVNQTFQENQ</sequence>
<evidence type="ECO:0000256" key="1">
    <source>
        <dbReference type="SAM" id="SignalP"/>
    </source>
</evidence>
<gene>
    <name evidence="2" type="ORF">RF683_09395</name>
</gene>
<feature type="chain" id="PRO_5045387734" evidence="1">
    <location>
        <begin position="23"/>
        <end position="276"/>
    </location>
</feature>
<evidence type="ECO:0000313" key="3">
    <source>
        <dbReference type="Proteomes" id="UP001180481"/>
    </source>
</evidence>
<dbReference type="Gene3D" id="3.40.30.10">
    <property type="entry name" value="Glutaredoxin"/>
    <property type="match status" value="1"/>
</dbReference>
<dbReference type="EMBL" id="CP133721">
    <property type="protein sequence ID" value="WMW77694.1"/>
    <property type="molecule type" value="Genomic_DNA"/>
</dbReference>
<protein>
    <submittedName>
        <fullName evidence="2">Omp28-related outer membrane protein</fullName>
    </submittedName>
</protein>
<keyword evidence="1" id="KW-0732">Signal</keyword>
<dbReference type="InterPro" id="IPR036249">
    <property type="entry name" value="Thioredoxin-like_sf"/>
</dbReference>
<evidence type="ECO:0000313" key="2">
    <source>
        <dbReference type="EMBL" id="WMW77694.1"/>
    </source>
</evidence>
<feature type="signal peptide" evidence="1">
    <location>
        <begin position="1"/>
        <end position="22"/>
    </location>
</feature>
<reference evidence="2" key="1">
    <citation type="submission" date="2023-09" db="EMBL/GenBank/DDBJ databases">
        <title>Flavobacterium sp. 20NA77.7 isolated from freshwater.</title>
        <authorList>
            <person name="Le V."/>
            <person name="Ko S.-R."/>
            <person name="Ahn C.-Y."/>
            <person name="Oh H.-M."/>
        </authorList>
    </citation>
    <scope>NUCLEOTIDE SEQUENCE</scope>
    <source>
        <strain evidence="2">20NA77.7</strain>
    </source>
</reference>
<dbReference type="InterPro" id="IPR013783">
    <property type="entry name" value="Ig-like_fold"/>
</dbReference>
<organism evidence="2 3">
    <name type="scientific">Flavobacterium nakdongensis</name>
    <dbReference type="NCBI Taxonomy" id="3073563"/>
    <lineage>
        <taxon>Bacteria</taxon>
        <taxon>Pseudomonadati</taxon>
        <taxon>Bacteroidota</taxon>
        <taxon>Flavobacteriia</taxon>
        <taxon>Flavobacteriales</taxon>
        <taxon>Flavobacteriaceae</taxon>
        <taxon>Flavobacterium</taxon>
    </lineage>
</organism>